<gene>
    <name evidence="3" type="ORF">AMSG_08865</name>
</gene>
<protein>
    <submittedName>
        <fullName evidence="3">Ubiquitin family protein</fullName>
    </submittedName>
</protein>
<evidence type="ECO:0000259" key="2">
    <source>
        <dbReference type="PROSITE" id="PS50053"/>
    </source>
</evidence>
<dbReference type="SUPFAM" id="SSF54236">
    <property type="entry name" value="Ubiquitin-like"/>
    <property type="match status" value="1"/>
</dbReference>
<dbReference type="AlphaFoldDB" id="A0A0L0DM16"/>
<dbReference type="Gene3D" id="3.10.20.90">
    <property type="entry name" value="Phosphatidylinositol 3-kinase Catalytic Subunit, Chain A, domain 1"/>
    <property type="match status" value="1"/>
</dbReference>
<dbReference type="Proteomes" id="UP000054408">
    <property type="component" value="Unassembled WGS sequence"/>
</dbReference>
<dbReference type="RefSeq" id="XP_013754410.1">
    <property type="nucleotide sequence ID" value="XM_013898956.1"/>
</dbReference>
<keyword evidence="4" id="KW-1185">Reference proteome</keyword>
<reference evidence="3 4" key="1">
    <citation type="submission" date="2010-05" db="EMBL/GenBank/DDBJ databases">
        <title>The Genome Sequence of Thecamonas trahens ATCC 50062.</title>
        <authorList>
            <consortium name="The Broad Institute Genome Sequencing Platform"/>
            <person name="Russ C."/>
            <person name="Cuomo C."/>
            <person name="Shea T."/>
            <person name="Young S.K."/>
            <person name="Zeng Q."/>
            <person name="Koehrsen M."/>
            <person name="Haas B."/>
            <person name="Borodovsky M."/>
            <person name="Guigo R."/>
            <person name="Alvarado L."/>
            <person name="Berlin A."/>
            <person name="Bochicchio J."/>
            <person name="Borenstein D."/>
            <person name="Chapman S."/>
            <person name="Chen Z."/>
            <person name="Freedman E."/>
            <person name="Gellesch M."/>
            <person name="Goldberg J."/>
            <person name="Griggs A."/>
            <person name="Gujja S."/>
            <person name="Heilman E."/>
            <person name="Heiman D."/>
            <person name="Hepburn T."/>
            <person name="Howarth C."/>
            <person name="Jen D."/>
            <person name="Larson L."/>
            <person name="Mehta T."/>
            <person name="Park D."/>
            <person name="Pearson M."/>
            <person name="Roberts A."/>
            <person name="Saif S."/>
            <person name="Shenoy N."/>
            <person name="Sisk P."/>
            <person name="Stolte C."/>
            <person name="Sykes S."/>
            <person name="Thomson T."/>
            <person name="Walk T."/>
            <person name="White J."/>
            <person name="Yandava C."/>
            <person name="Burger G."/>
            <person name="Gray M.W."/>
            <person name="Holland P.W.H."/>
            <person name="King N."/>
            <person name="Lang F.B.F."/>
            <person name="Roger A.J."/>
            <person name="Ruiz-Trillo I."/>
            <person name="Lander E."/>
            <person name="Nusbaum C."/>
        </authorList>
    </citation>
    <scope>NUCLEOTIDE SEQUENCE [LARGE SCALE GENOMIC DNA]</scope>
    <source>
        <strain evidence="3 4">ATCC 50062</strain>
    </source>
</reference>
<dbReference type="PROSITE" id="PS50053">
    <property type="entry name" value="UBIQUITIN_2"/>
    <property type="match status" value="1"/>
</dbReference>
<dbReference type="Pfam" id="PF00240">
    <property type="entry name" value="ubiquitin"/>
    <property type="match status" value="1"/>
</dbReference>
<organism evidence="3 4">
    <name type="scientific">Thecamonas trahens ATCC 50062</name>
    <dbReference type="NCBI Taxonomy" id="461836"/>
    <lineage>
        <taxon>Eukaryota</taxon>
        <taxon>Apusozoa</taxon>
        <taxon>Apusomonadida</taxon>
        <taxon>Apusomonadidae</taxon>
        <taxon>Thecamonas</taxon>
    </lineage>
</organism>
<keyword evidence="1" id="KW-0833">Ubl conjugation pathway</keyword>
<dbReference type="InterPro" id="IPR000626">
    <property type="entry name" value="Ubiquitin-like_dom"/>
</dbReference>
<dbReference type="STRING" id="461836.A0A0L0DM16"/>
<sequence length="180" mass="18880">MFLERKATPPPGSTDCATWGSCEPAAGAAAAAPAPGVACGAADAAAVDVESRARGDDWAHSHPLLLAAHVGYDAIAELLLACNADPTATTIGRDDGELDAAVLAAAAGHDVFVNDRLGTKLAVLMNDDDTVGELKLMIASQTGLQPERIRLQKADRVYKDHITLGDYEIPDGFNFEMFYN</sequence>
<evidence type="ECO:0000313" key="4">
    <source>
        <dbReference type="Proteomes" id="UP000054408"/>
    </source>
</evidence>
<feature type="domain" description="Ubiquitin-like" evidence="2">
    <location>
        <begin position="109"/>
        <end position="180"/>
    </location>
</feature>
<name>A0A0L0DM16_THETB</name>
<dbReference type="eggNOG" id="KOG3493">
    <property type="taxonomic scope" value="Eukaryota"/>
</dbReference>
<dbReference type="InterPro" id="IPR029071">
    <property type="entry name" value="Ubiquitin-like_domsf"/>
</dbReference>
<evidence type="ECO:0000256" key="1">
    <source>
        <dbReference type="ARBA" id="ARBA00022786"/>
    </source>
</evidence>
<dbReference type="PANTHER" id="PTHR13042">
    <property type="entry name" value="UBIQUITIN-LIKE PROTEIN 5"/>
    <property type="match status" value="1"/>
</dbReference>
<accession>A0A0L0DM16</accession>
<dbReference type="EMBL" id="GL349481">
    <property type="protein sequence ID" value="KNC53364.1"/>
    <property type="molecule type" value="Genomic_DNA"/>
</dbReference>
<dbReference type="OrthoDB" id="3881at2759"/>
<dbReference type="GeneID" id="25567457"/>
<proteinExistence type="predicted"/>
<dbReference type="InterPro" id="IPR039732">
    <property type="entry name" value="Hub1/Ubl5"/>
</dbReference>
<evidence type="ECO:0000313" key="3">
    <source>
        <dbReference type="EMBL" id="KNC53364.1"/>
    </source>
</evidence>